<evidence type="ECO:0000259" key="16">
    <source>
        <dbReference type="PROSITE" id="PS51184"/>
    </source>
</evidence>
<dbReference type="Pfam" id="PF00390">
    <property type="entry name" value="malic"/>
    <property type="match status" value="1"/>
</dbReference>
<dbReference type="Gene3D" id="2.30.30.140">
    <property type="match status" value="1"/>
</dbReference>
<dbReference type="SUPFAM" id="SSF51735">
    <property type="entry name" value="NAD(P)-binding Rossmann-fold domains"/>
    <property type="match status" value="1"/>
</dbReference>
<feature type="domain" description="JmjN" evidence="15">
    <location>
        <begin position="31"/>
        <end position="74"/>
    </location>
</feature>
<sequence>MTVYADGGEIPFPNRRNHPPHIPTGTPGFEVFTFYPTYEEFRDFKGYIQKIEAVGAHRRSGICKIVAPEGWTPRPSKKKFHYRDEEVEHFLIQSPVKEYIQRHSFALLKTNHVYKKAMTAGEYRKLANSTKYRNPHPELRGKALEDHYFQNMLNSQPIYGADTEGSFYDEDVNEFNMKRLNTILDETKEATGKVIRGVNSVYLYFGMYGASFAWHVEDMELYSINYLHHGAPKYWFAVPPEAANRFERLMRQQFPTYDRQCKAFMRHKSFSVLPALLDMHKIPYGTMTQNANEFIITFPHGYHMGFNLGYNIAESTNFATDRWIDFGKNAVLCKCRSDMVEIDMTPFMQKYRHDDFKMWHSYWYAPKTTNADAVQCKKKKRGDEHGSDYADVHIKKRRRGNDAYSGNAVTVSDEFVSLHTPLPPSQLSPTILRASWKNNISLLWANESVNFFAEKAFNQSAARSWPHCAVCQYFQPLHMSSFCREIPQRSSRLVSGFCFAKDERRLPAVDLPDDVLLTCSNCGVTVHPSCYGGPSNLTISDAWRCLRCGDCDDVAIRGRSCHLCELRGGALMPCRAGADISAFVHTICAIFNRRTVFNDANNPTCCYTHPPPKQASPNGIFKYLPRDYILAMGDTYESSRFQCDLCGNSREGLVRCSACDEDADPLLAHVTCGRQAGFLFERRTFPHITAMVCDRHQTSEEQMTGLVAVGPLMDVNLGDTVIAWMDGGARVQQGRVDRLVLRTQLTIDFEDGSVSDNTLPGDIVQCCCINRKGCSDGQHQSGSRVKVRWNDGELYDGYYRCILKAVEYTVVFPDGSFAKLPRTDIYGAGDAVPQEVRRRLRKQEHAMFRSLQQQSSRSLTITPTLRNGPEVDLSDPKQLALHKLYRPERITPLKRGLELLKTPSLNKGMAFSLYERQYLGIHGLLPPAFMTAEQQAYRVITKLREQPNDLAKYVQIDSLQDRNEKLFYRVLCDNIKELMPIVYTPTVGQACQKFGFIYRNPKGLYVTINDNSISKIYQILANWPSTNVKAIVVTDGERILGLGDLGAYGIGIPVGKLALYVALAGLFPEWCLPVLIDVGTDNQSLLNDPFYTGLRRNRVRGPEYDALIDNFMKACTKRFGRDTLIQFEDFGNQNAYRLLDRYKNEYCMFNDDIQGTASVVVAGLLATTRITKKKLSQQKLVFLGAGGAATGVAEMCVRQMVDEGLSEKDACANIYMMDIDGLITKSRSANLSDRHLRFAKDLPDTKNLLEVVRTVKPGGLIGASTVAGAFTSEIIEEMAQINPRPIIFALSNPTSKAECTAEAAYRLTNGTVLFASGSPFDNVELNGKLYKPGQGNNAYIFPGIALGCVLFKAKIIPDKLFLLAARRVANSVTEKSLNTYSRLYPRLKSIRELSIQIAIEVGEYLYSHNLATLHPKPEDMELFIRQHVYSVEYQDLINKTYDWPAKDSKHGFPVPVLRRSSMDEE</sequence>
<evidence type="ECO:0000256" key="2">
    <source>
        <dbReference type="ARBA" id="ARBA00004123"/>
    </source>
</evidence>
<gene>
    <name evidence="18" type="primary">Necator_chrII.g5581</name>
    <name evidence="18" type="ORF">RB195_017788</name>
</gene>
<dbReference type="InterPro" id="IPR015884">
    <property type="entry name" value="Malic_enzyme_CS"/>
</dbReference>
<keyword evidence="8" id="KW-0862">Zinc</keyword>
<evidence type="ECO:0000259" key="15">
    <source>
        <dbReference type="PROSITE" id="PS51183"/>
    </source>
</evidence>
<dbReference type="SUPFAM" id="SSF53223">
    <property type="entry name" value="Aminoacid dehydrogenase-like, N-terminal domain"/>
    <property type="match status" value="1"/>
</dbReference>
<dbReference type="CDD" id="cd05312">
    <property type="entry name" value="NAD_bind_1_malic_enz"/>
    <property type="match status" value="1"/>
</dbReference>
<dbReference type="SMART" id="SM01274">
    <property type="entry name" value="malic"/>
    <property type="match status" value="1"/>
</dbReference>
<feature type="region of interest" description="Disordered" evidence="14">
    <location>
        <begin position="1"/>
        <end position="22"/>
    </location>
</feature>
<dbReference type="Gene3D" id="3.30.40.10">
    <property type="entry name" value="Zinc/RING finger domain, C3HC4 (zinc finger)"/>
    <property type="match status" value="1"/>
</dbReference>
<dbReference type="CDD" id="cd15493">
    <property type="entry name" value="PHD_JMJD2"/>
    <property type="match status" value="1"/>
</dbReference>
<name>A0ABR1C7S4_NECAM</name>
<dbReference type="Gene3D" id="3.40.50.10380">
    <property type="entry name" value="Malic enzyme, N-terminal domain"/>
    <property type="match status" value="1"/>
</dbReference>
<dbReference type="Pfam" id="PF18104">
    <property type="entry name" value="Tudor_2"/>
    <property type="match status" value="1"/>
</dbReference>
<dbReference type="InterPro" id="IPR034732">
    <property type="entry name" value="EPHD"/>
</dbReference>
<evidence type="ECO:0000256" key="12">
    <source>
        <dbReference type="ARBA" id="ARBA00049349"/>
    </source>
</evidence>
<feature type="domain" description="JmjC" evidence="16">
    <location>
        <begin position="169"/>
        <end position="335"/>
    </location>
</feature>
<evidence type="ECO:0000259" key="17">
    <source>
        <dbReference type="PROSITE" id="PS51805"/>
    </source>
</evidence>
<evidence type="ECO:0000256" key="9">
    <source>
        <dbReference type="ARBA" id="ARBA00022853"/>
    </source>
</evidence>
<dbReference type="InterPro" id="IPR012302">
    <property type="entry name" value="Malic_NAD-bd"/>
</dbReference>
<dbReference type="InterPro" id="IPR012301">
    <property type="entry name" value="Malic_N_dom"/>
</dbReference>
<dbReference type="InterPro" id="IPR001965">
    <property type="entry name" value="Znf_PHD"/>
</dbReference>
<protein>
    <recommendedName>
        <fullName evidence="13">Malic enzyme</fullName>
    </recommendedName>
</protein>
<comment type="caution">
    <text evidence="18">The sequence shown here is derived from an EMBL/GenBank/DDBJ whole genome shotgun (WGS) entry which is preliminary data.</text>
</comment>
<keyword evidence="5 13" id="KW-0479">Metal-binding</keyword>
<dbReference type="Pfam" id="PF02375">
    <property type="entry name" value="JmjN"/>
    <property type="match status" value="1"/>
</dbReference>
<dbReference type="PROSITE" id="PS51805">
    <property type="entry name" value="EPHD"/>
    <property type="match status" value="1"/>
</dbReference>
<evidence type="ECO:0000256" key="10">
    <source>
        <dbReference type="ARBA" id="ARBA00022964"/>
    </source>
</evidence>
<dbReference type="Gene3D" id="2.60.120.650">
    <property type="entry name" value="Cupin"/>
    <property type="match status" value="1"/>
</dbReference>
<dbReference type="NCBIfam" id="NF010052">
    <property type="entry name" value="PRK13529.1"/>
    <property type="match status" value="1"/>
</dbReference>
<dbReference type="SMART" id="SM00919">
    <property type="entry name" value="Malic_M"/>
    <property type="match status" value="1"/>
</dbReference>
<dbReference type="PANTHER" id="PTHR23406">
    <property type="entry name" value="MALIC ENZYME-RELATED"/>
    <property type="match status" value="1"/>
</dbReference>
<evidence type="ECO:0000313" key="18">
    <source>
        <dbReference type="EMBL" id="KAK6734215.1"/>
    </source>
</evidence>
<dbReference type="Pfam" id="PF02373">
    <property type="entry name" value="JmjC"/>
    <property type="match status" value="1"/>
</dbReference>
<organism evidence="18 19">
    <name type="scientific">Necator americanus</name>
    <name type="common">Human hookworm</name>
    <dbReference type="NCBI Taxonomy" id="51031"/>
    <lineage>
        <taxon>Eukaryota</taxon>
        <taxon>Metazoa</taxon>
        <taxon>Ecdysozoa</taxon>
        <taxon>Nematoda</taxon>
        <taxon>Chromadorea</taxon>
        <taxon>Rhabditida</taxon>
        <taxon>Rhabditina</taxon>
        <taxon>Rhabditomorpha</taxon>
        <taxon>Strongyloidea</taxon>
        <taxon>Ancylostomatidae</taxon>
        <taxon>Bunostominae</taxon>
        <taxon>Necator</taxon>
    </lineage>
</organism>
<dbReference type="SUPFAM" id="SSF63748">
    <property type="entry name" value="Tudor/PWWP/MBT"/>
    <property type="match status" value="1"/>
</dbReference>
<dbReference type="InterPro" id="IPR003347">
    <property type="entry name" value="JmjC_dom"/>
</dbReference>
<dbReference type="Pfam" id="PF13831">
    <property type="entry name" value="PHD_2"/>
    <property type="match status" value="1"/>
</dbReference>
<dbReference type="CDD" id="cd20392">
    <property type="entry name" value="Tudor_JMJD2_rpt2"/>
    <property type="match status" value="1"/>
</dbReference>
<comment type="similarity">
    <text evidence="4">Belongs to the JHDM3 histone demethylase family.</text>
</comment>
<dbReference type="InterPro" id="IPR046346">
    <property type="entry name" value="Aminoacid_DH-like_N_sf"/>
</dbReference>
<dbReference type="Pfam" id="PF03949">
    <property type="entry name" value="Malic_M"/>
    <property type="match status" value="1"/>
</dbReference>
<dbReference type="SMART" id="SM00558">
    <property type="entry name" value="JmjC"/>
    <property type="match status" value="1"/>
</dbReference>
<dbReference type="SMART" id="SM00249">
    <property type="entry name" value="PHD"/>
    <property type="match status" value="2"/>
</dbReference>
<dbReference type="InterPro" id="IPR011011">
    <property type="entry name" value="Znf_FYVE_PHD"/>
</dbReference>
<dbReference type="PROSITE" id="PS51183">
    <property type="entry name" value="JMJN"/>
    <property type="match status" value="1"/>
</dbReference>
<dbReference type="Gene3D" id="3.10.330.70">
    <property type="match status" value="1"/>
</dbReference>
<keyword evidence="7" id="KW-0863">Zinc-finger</keyword>
<dbReference type="EMBL" id="JAVFWL010000002">
    <property type="protein sequence ID" value="KAK6734215.1"/>
    <property type="molecule type" value="Genomic_DNA"/>
</dbReference>
<dbReference type="SMART" id="SM00545">
    <property type="entry name" value="JmjN"/>
    <property type="match status" value="1"/>
</dbReference>
<dbReference type="InterPro" id="IPR013083">
    <property type="entry name" value="Znf_RING/FYVE/PHD"/>
</dbReference>
<accession>A0ABR1C7S4</accession>
<reference evidence="18 19" key="1">
    <citation type="submission" date="2023-08" db="EMBL/GenBank/DDBJ databases">
        <title>A Necator americanus chromosomal reference genome.</title>
        <authorList>
            <person name="Ilik V."/>
            <person name="Petrzelkova K.J."/>
            <person name="Pardy F."/>
            <person name="Fuh T."/>
            <person name="Niatou-Singa F.S."/>
            <person name="Gouil Q."/>
            <person name="Baker L."/>
            <person name="Ritchie M.E."/>
            <person name="Jex A.R."/>
            <person name="Gazzola D."/>
            <person name="Li H."/>
            <person name="Toshio Fujiwara R."/>
            <person name="Zhan B."/>
            <person name="Aroian R.V."/>
            <person name="Pafco B."/>
            <person name="Schwarz E.M."/>
        </authorList>
    </citation>
    <scope>NUCLEOTIDE SEQUENCE [LARGE SCALE GENOMIC DNA]</scope>
    <source>
        <strain evidence="18 19">Aroian</strain>
        <tissue evidence="18">Whole animal</tissue>
    </source>
</reference>
<keyword evidence="11" id="KW-0539">Nucleus</keyword>
<evidence type="ECO:0000256" key="8">
    <source>
        <dbReference type="ARBA" id="ARBA00022833"/>
    </source>
</evidence>
<dbReference type="Gene3D" id="3.40.50.720">
    <property type="entry name" value="NAD(P)-binding Rossmann-like Domain"/>
    <property type="match status" value="1"/>
</dbReference>
<dbReference type="InterPro" id="IPR003349">
    <property type="entry name" value="JmjN"/>
</dbReference>
<comment type="catalytic activity">
    <reaction evidence="12">
        <text>N(6),N(6),N(6)-trimethyl-L-lysyl(9)-[histone H3] + 2 2-oxoglutarate + 2 O2 = N(6)-methyl-L-lysyl(9)-[histone H3] + 2 formaldehyde + 2 succinate + 2 CO2</text>
        <dbReference type="Rhea" id="RHEA:60200"/>
        <dbReference type="Rhea" id="RHEA-COMP:15538"/>
        <dbReference type="Rhea" id="RHEA-COMP:15542"/>
        <dbReference type="ChEBI" id="CHEBI:15379"/>
        <dbReference type="ChEBI" id="CHEBI:16526"/>
        <dbReference type="ChEBI" id="CHEBI:16810"/>
        <dbReference type="ChEBI" id="CHEBI:16842"/>
        <dbReference type="ChEBI" id="CHEBI:30031"/>
        <dbReference type="ChEBI" id="CHEBI:61929"/>
        <dbReference type="ChEBI" id="CHEBI:61961"/>
        <dbReference type="EC" id="1.14.11.66"/>
    </reaction>
</comment>
<dbReference type="InterPro" id="IPR001891">
    <property type="entry name" value="Malic_OxRdtase"/>
</dbReference>
<dbReference type="InterPro" id="IPR019787">
    <property type="entry name" value="Znf_PHD-finger"/>
</dbReference>
<comment type="cofactor">
    <cofactor evidence="1">
        <name>Mn(2+)</name>
        <dbReference type="ChEBI" id="CHEBI:29035"/>
    </cofactor>
</comment>
<dbReference type="PROSITE" id="PS00331">
    <property type="entry name" value="MALIC_ENZYMES"/>
    <property type="match status" value="1"/>
</dbReference>
<dbReference type="PROSITE" id="PS51184">
    <property type="entry name" value="JMJC"/>
    <property type="match status" value="1"/>
</dbReference>
<dbReference type="InterPro" id="IPR036291">
    <property type="entry name" value="NAD(P)-bd_dom_sf"/>
</dbReference>
<evidence type="ECO:0000256" key="5">
    <source>
        <dbReference type="ARBA" id="ARBA00022723"/>
    </source>
</evidence>
<evidence type="ECO:0000256" key="11">
    <source>
        <dbReference type="ARBA" id="ARBA00023242"/>
    </source>
</evidence>
<keyword evidence="19" id="KW-1185">Reference proteome</keyword>
<evidence type="ECO:0000313" key="19">
    <source>
        <dbReference type="Proteomes" id="UP001303046"/>
    </source>
</evidence>
<dbReference type="SUPFAM" id="SSF57903">
    <property type="entry name" value="FYVE/PHD zinc finger"/>
    <property type="match status" value="1"/>
</dbReference>
<evidence type="ECO:0000256" key="1">
    <source>
        <dbReference type="ARBA" id="ARBA00001936"/>
    </source>
</evidence>
<evidence type="ECO:0000256" key="6">
    <source>
        <dbReference type="ARBA" id="ARBA00022737"/>
    </source>
</evidence>
<evidence type="ECO:0000256" key="4">
    <source>
        <dbReference type="ARBA" id="ARBA00009711"/>
    </source>
</evidence>
<evidence type="ECO:0000256" key="14">
    <source>
        <dbReference type="SAM" id="MobiDB-lite"/>
    </source>
</evidence>
<comment type="similarity">
    <text evidence="3 13">Belongs to the malic enzymes family.</text>
</comment>
<keyword evidence="13" id="KW-0560">Oxidoreductase</keyword>
<keyword evidence="6" id="KW-0677">Repeat</keyword>
<keyword evidence="9" id="KW-0156">Chromatin regulator</keyword>
<evidence type="ECO:0000256" key="3">
    <source>
        <dbReference type="ARBA" id="ARBA00008785"/>
    </source>
</evidence>
<dbReference type="PANTHER" id="PTHR23406:SF90">
    <property type="entry name" value="MALIC ENZYME-RELATED"/>
    <property type="match status" value="1"/>
</dbReference>
<comment type="subcellular location">
    <subcellularLocation>
        <location evidence="2">Nucleus</location>
    </subcellularLocation>
</comment>
<dbReference type="SUPFAM" id="SSF51197">
    <property type="entry name" value="Clavaminate synthase-like"/>
    <property type="match status" value="1"/>
</dbReference>
<evidence type="ECO:0000256" key="7">
    <source>
        <dbReference type="ARBA" id="ARBA00022771"/>
    </source>
</evidence>
<keyword evidence="10" id="KW-0223">Dioxygenase</keyword>
<dbReference type="InterPro" id="IPR040477">
    <property type="entry name" value="KDM4-like_Tudor"/>
</dbReference>
<evidence type="ECO:0000256" key="13">
    <source>
        <dbReference type="RuleBase" id="RU003426"/>
    </source>
</evidence>
<dbReference type="PRINTS" id="PR00072">
    <property type="entry name" value="MALOXRDTASE"/>
</dbReference>
<dbReference type="Proteomes" id="UP001303046">
    <property type="component" value="Unassembled WGS sequence"/>
</dbReference>
<feature type="domain" description="PHD-type" evidence="17">
    <location>
        <begin position="558"/>
        <end position="697"/>
    </location>
</feature>
<proteinExistence type="inferred from homology"/>
<dbReference type="InterPro" id="IPR037062">
    <property type="entry name" value="Malic_N_dom_sf"/>
</dbReference>